<dbReference type="Proteomes" id="UP000278440">
    <property type="component" value="Unassembled WGS sequence"/>
</dbReference>
<dbReference type="GO" id="GO:0005516">
    <property type="term" value="F:calmodulin binding"/>
    <property type="evidence" value="ECO:0007669"/>
    <property type="project" value="InterPro"/>
</dbReference>
<feature type="domain" description="Calcium/calmodulin-dependent protein kinase II association-domain" evidence="2">
    <location>
        <begin position="87"/>
        <end position="147"/>
    </location>
</feature>
<dbReference type="OrthoDB" id="1551077at2"/>
<dbReference type="RefSeq" id="WP_121033482.1">
    <property type="nucleotide sequence ID" value="NZ_RBXT01000001.1"/>
</dbReference>
<feature type="region of interest" description="Disordered" evidence="1">
    <location>
        <begin position="60"/>
        <end position="87"/>
    </location>
</feature>
<dbReference type="Pfam" id="PF08332">
    <property type="entry name" value="CaMKII_AD"/>
    <property type="match status" value="1"/>
</dbReference>
<keyword evidence="4" id="KW-1185">Reference proteome</keyword>
<organism evidence="3 4">
    <name type="scientific">Terracoccus luteus</name>
    <dbReference type="NCBI Taxonomy" id="53356"/>
    <lineage>
        <taxon>Bacteria</taxon>
        <taxon>Bacillati</taxon>
        <taxon>Actinomycetota</taxon>
        <taxon>Actinomycetes</taxon>
        <taxon>Micrococcales</taxon>
        <taxon>Intrasporangiaceae</taxon>
        <taxon>Terracoccus</taxon>
    </lineage>
</organism>
<feature type="compositionally biased region" description="Low complexity" evidence="1">
    <location>
        <begin position="66"/>
        <end position="80"/>
    </location>
</feature>
<gene>
    <name evidence="3" type="ORF">DFJ68_2389</name>
</gene>
<dbReference type="AlphaFoldDB" id="A0A495Y0J0"/>
<dbReference type="EMBL" id="RBXT01000001">
    <property type="protein sequence ID" value="RKT78935.1"/>
    <property type="molecule type" value="Genomic_DNA"/>
</dbReference>
<evidence type="ECO:0000313" key="4">
    <source>
        <dbReference type="Proteomes" id="UP000278440"/>
    </source>
</evidence>
<comment type="caution">
    <text evidence="3">The sequence shown here is derived from an EMBL/GenBank/DDBJ whole genome shotgun (WGS) entry which is preliminary data.</text>
</comment>
<sequence length="163" mass="17590">MSTTSREPLEPREAEVFAVLQDLYEAYLAGDRPRLEAHLDEVCTMWDSTLPSLRTKADLQAGTTTPSDAGGRAPGSPAASEVAGYPSPVRLEATEPVVGLLGDDAAWEAHLLLAGFDDPALDEQLRCTSVLRRRPEDGRWVVVHHHEELIVGPGRGLAVRSVG</sequence>
<dbReference type="InterPro" id="IPR013543">
    <property type="entry name" value="Ca/CaM-dep_prot_kinase-assoc"/>
</dbReference>
<proteinExistence type="predicted"/>
<protein>
    <submittedName>
        <fullName evidence="3">Ketosteroid isomerase-like protein</fullName>
    </submittedName>
</protein>
<dbReference type="GO" id="GO:0004683">
    <property type="term" value="F:calcium/calmodulin-dependent protein kinase activity"/>
    <property type="evidence" value="ECO:0007669"/>
    <property type="project" value="InterPro"/>
</dbReference>
<evidence type="ECO:0000259" key="2">
    <source>
        <dbReference type="Pfam" id="PF08332"/>
    </source>
</evidence>
<dbReference type="SUPFAM" id="SSF54427">
    <property type="entry name" value="NTF2-like"/>
    <property type="match status" value="1"/>
</dbReference>
<dbReference type="Gene3D" id="3.10.450.50">
    <property type="match status" value="1"/>
</dbReference>
<keyword evidence="3" id="KW-0413">Isomerase</keyword>
<reference evidence="3 4" key="1">
    <citation type="submission" date="2018-10" db="EMBL/GenBank/DDBJ databases">
        <title>Sequencing the genomes of 1000 actinobacteria strains.</title>
        <authorList>
            <person name="Klenk H.-P."/>
        </authorList>
    </citation>
    <scope>NUCLEOTIDE SEQUENCE [LARGE SCALE GENOMIC DNA]</scope>
    <source>
        <strain evidence="3 4">DSM 44267</strain>
    </source>
</reference>
<dbReference type="InterPro" id="IPR032710">
    <property type="entry name" value="NTF2-like_dom_sf"/>
</dbReference>
<evidence type="ECO:0000256" key="1">
    <source>
        <dbReference type="SAM" id="MobiDB-lite"/>
    </source>
</evidence>
<dbReference type="GO" id="GO:0016853">
    <property type="term" value="F:isomerase activity"/>
    <property type="evidence" value="ECO:0007669"/>
    <property type="project" value="UniProtKB-KW"/>
</dbReference>
<name>A0A495Y0J0_9MICO</name>
<accession>A0A495Y0J0</accession>
<evidence type="ECO:0000313" key="3">
    <source>
        <dbReference type="EMBL" id="RKT78935.1"/>
    </source>
</evidence>